<feature type="transmembrane region" description="Helical" evidence="1">
    <location>
        <begin position="188"/>
        <end position="204"/>
    </location>
</feature>
<sequence length="266" mass="28292">MVETSGKIWNPGLDTAILDERMDNAMRRASGSIGLDIAMDKGRMRTLKDTAASALEAGLGSAGPLFMRVGRGVFEAGFCKVGESMDPKEVAAEIMREFYTETAAAFQAAKAALATDALAHMQRCGLGEAQCNALLSAADGAFSVPDKELFSREGLPFIKTIATPSTQAFIGGIAGFAVVFGLIRSPHLGIFTGVLTGGGAYYLARRRVRRKCEETLLQLPRNLYQMLATEWNANIRCYAETVNAGLALTAPSSLSGNEKSSHDGTV</sequence>
<name>A0A212KHR5_9DELT</name>
<organism evidence="2">
    <name type="scientific">uncultured delta proteobacterium</name>
    <dbReference type="NCBI Taxonomy" id="34034"/>
    <lineage>
        <taxon>Bacteria</taxon>
        <taxon>Deltaproteobacteria</taxon>
        <taxon>environmental samples</taxon>
    </lineage>
</organism>
<keyword evidence="1" id="KW-0472">Membrane</keyword>
<dbReference type="AlphaFoldDB" id="A0A212KHR5"/>
<reference evidence="2" key="1">
    <citation type="submission" date="2016-04" db="EMBL/GenBank/DDBJ databases">
        <authorList>
            <person name="Evans L.H."/>
            <person name="Alamgir A."/>
            <person name="Owens N."/>
            <person name="Weber N.D."/>
            <person name="Virtaneva K."/>
            <person name="Barbian K."/>
            <person name="Babar A."/>
            <person name="Rosenke K."/>
        </authorList>
    </citation>
    <scope>NUCLEOTIDE SEQUENCE</scope>
    <source>
        <strain evidence="2">86</strain>
    </source>
</reference>
<dbReference type="EMBL" id="FLUQ01000007">
    <property type="protein sequence ID" value="SBW11181.1"/>
    <property type="molecule type" value="Genomic_DNA"/>
</dbReference>
<keyword evidence="1" id="KW-1133">Transmembrane helix</keyword>
<protein>
    <submittedName>
        <fullName evidence="2">Uncharacterized protein</fullName>
    </submittedName>
</protein>
<evidence type="ECO:0000313" key="2">
    <source>
        <dbReference type="EMBL" id="SBW11181.1"/>
    </source>
</evidence>
<feature type="transmembrane region" description="Helical" evidence="1">
    <location>
        <begin position="161"/>
        <end position="182"/>
    </location>
</feature>
<gene>
    <name evidence="2" type="ORF">KL86DPRO_70199</name>
</gene>
<evidence type="ECO:0000256" key="1">
    <source>
        <dbReference type="SAM" id="Phobius"/>
    </source>
</evidence>
<proteinExistence type="predicted"/>
<keyword evidence="1" id="KW-0812">Transmembrane</keyword>
<accession>A0A212KHR5</accession>